<dbReference type="PANTHER" id="PTHR43048">
    <property type="entry name" value="METHYLMALONYL-COA EPIMERASE"/>
    <property type="match status" value="1"/>
</dbReference>
<dbReference type="eggNOG" id="COG0346">
    <property type="taxonomic scope" value="Bacteria"/>
</dbReference>
<protein>
    <submittedName>
        <fullName evidence="3">Glyoxalase/bleomycin resistance protein/dioxygenase</fullName>
    </submittedName>
</protein>
<dbReference type="Gene3D" id="3.10.180.10">
    <property type="entry name" value="2,3-Dihydroxybiphenyl 1,2-Dioxygenase, domain 1"/>
    <property type="match status" value="2"/>
</dbReference>
<accession>D2QGM6</accession>
<dbReference type="Pfam" id="PF00903">
    <property type="entry name" value="Glyoxalase"/>
    <property type="match status" value="2"/>
</dbReference>
<feature type="domain" description="VOC" evidence="2">
    <location>
        <begin position="190"/>
        <end position="333"/>
    </location>
</feature>
<dbReference type="InterPro" id="IPR037523">
    <property type="entry name" value="VOC_core"/>
</dbReference>
<organism evidence="3 4">
    <name type="scientific">Spirosoma linguale (strain ATCC 33905 / DSM 74 / LMG 10896 / Claus 1)</name>
    <dbReference type="NCBI Taxonomy" id="504472"/>
    <lineage>
        <taxon>Bacteria</taxon>
        <taxon>Pseudomonadati</taxon>
        <taxon>Bacteroidota</taxon>
        <taxon>Cytophagia</taxon>
        <taxon>Cytophagales</taxon>
        <taxon>Cytophagaceae</taxon>
        <taxon>Spirosoma</taxon>
    </lineage>
</organism>
<gene>
    <name evidence="3" type="ordered locus">Slin_2516</name>
</gene>
<dbReference type="STRING" id="504472.Slin_2516"/>
<dbReference type="SUPFAM" id="SSF54593">
    <property type="entry name" value="Glyoxalase/Bleomycin resistance protein/Dihydroxybiphenyl dioxygenase"/>
    <property type="match status" value="2"/>
</dbReference>
<sequence length="333" mass="36628">MKRLYLLVTLLLYVGICPAQTVRRVLYPTITVSDLDRVLPFYTDVLPFQLLGIRTVQGPALTRLFALSSSNVSARIATLQLGVDTLELMDFTQPSTARPIPFDSRSNDGWFQHIAIVVRDMDQAYSQLRQRKVTHISTGPQTLPAYIPAAAGVRAFYFRDPDGHSLELISFPPGKGKPVWQLPGDPLFLGIDHTAIGSEDTDTSLAFYRDLLGLTVGGSSENYGPEQEHLNQVYGARLMISGLTTGAGLGIELLDYVAPPGGRPYPAQSRATDLWHWHTTLLVSRLDELLSRIKKQNYTLISPGIVPLDGLGIAARRGLLVRDPDGHALLLCE</sequence>
<dbReference type="PROSITE" id="PS51819">
    <property type="entry name" value="VOC"/>
    <property type="match status" value="2"/>
</dbReference>
<dbReference type="GO" id="GO:0051213">
    <property type="term" value="F:dioxygenase activity"/>
    <property type="evidence" value="ECO:0007669"/>
    <property type="project" value="UniProtKB-KW"/>
</dbReference>
<dbReference type="KEGG" id="sli:Slin_2516"/>
<evidence type="ECO:0000259" key="2">
    <source>
        <dbReference type="PROSITE" id="PS51819"/>
    </source>
</evidence>
<dbReference type="HOGENOM" id="CLU_062606_0_0_10"/>
<dbReference type="InterPro" id="IPR051785">
    <property type="entry name" value="MMCE/EMCE_epimerase"/>
</dbReference>
<dbReference type="GO" id="GO:0046491">
    <property type="term" value="P:L-methylmalonyl-CoA metabolic process"/>
    <property type="evidence" value="ECO:0007669"/>
    <property type="project" value="TreeGrafter"/>
</dbReference>
<name>D2QGM6_SPILD</name>
<evidence type="ECO:0000313" key="3">
    <source>
        <dbReference type="EMBL" id="ADB38534.1"/>
    </source>
</evidence>
<dbReference type="AlphaFoldDB" id="D2QGM6"/>
<dbReference type="InterPro" id="IPR029068">
    <property type="entry name" value="Glyas_Bleomycin-R_OHBP_Dase"/>
</dbReference>
<dbReference type="GO" id="GO:0046872">
    <property type="term" value="F:metal ion binding"/>
    <property type="evidence" value="ECO:0007669"/>
    <property type="project" value="UniProtKB-KW"/>
</dbReference>
<dbReference type="Proteomes" id="UP000002028">
    <property type="component" value="Chromosome"/>
</dbReference>
<dbReference type="PANTHER" id="PTHR43048:SF3">
    <property type="entry name" value="METHYLMALONYL-COA EPIMERASE, MITOCHONDRIAL"/>
    <property type="match status" value="1"/>
</dbReference>
<dbReference type="EMBL" id="CP001769">
    <property type="protein sequence ID" value="ADB38534.1"/>
    <property type="molecule type" value="Genomic_DNA"/>
</dbReference>
<keyword evidence="4" id="KW-1185">Reference proteome</keyword>
<reference evidence="3 4" key="1">
    <citation type="journal article" date="2010" name="Stand. Genomic Sci.">
        <title>Complete genome sequence of Spirosoma linguale type strain (1).</title>
        <authorList>
            <person name="Lail K."/>
            <person name="Sikorski J."/>
            <person name="Saunders E."/>
            <person name="Lapidus A."/>
            <person name="Glavina Del Rio T."/>
            <person name="Copeland A."/>
            <person name="Tice H."/>
            <person name="Cheng J.-F."/>
            <person name="Lucas S."/>
            <person name="Nolan M."/>
            <person name="Bruce D."/>
            <person name="Goodwin L."/>
            <person name="Pitluck S."/>
            <person name="Ivanova N."/>
            <person name="Mavromatis K."/>
            <person name="Ovchinnikova G."/>
            <person name="Pati A."/>
            <person name="Chen A."/>
            <person name="Palaniappan K."/>
            <person name="Land M."/>
            <person name="Hauser L."/>
            <person name="Chang Y.-J."/>
            <person name="Jeffries C.D."/>
            <person name="Chain P."/>
            <person name="Brettin T."/>
            <person name="Detter J.C."/>
            <person name="Schuetze A."/>
            <person name="Rohde M."/>
            <person name="Tindall B.J."/>
            <person name="Goeker M."/>
            <person name="Bristow J."/>
            <person name="Eisen J.A."/>
            <person name="Markowitz V."/>
            <person name="Hugenholtz P."/>
            <person name="Kyrpides N.C."/>
            <person name="Klenk H.-P."/>
            <person name="Chen F."/>
        </authorList>
    </citation>
    <scope>NUCLEOTIDE SEQUENCE [LARGE SCALE GENOMIC DNA]</scope>
    <source>
        <strain evidence="4">ATCC 33905 / DSM 74 / LMG 10896 / Claus 1</strain>
    </source>
</reference>
<evidence type="ECO:0000313" key="4">
    <source>
        <dbReference type="Proteomes" id="UP000002028"/>
    </source>
</evidence>
<dbReference type="RefSeq" id="WP_012927069.1">
    <property type="nucleotide sequence ID" value="NC_013730.1"/>
</dbReference>
<feature type="domain" description="VOC" evidence="2">
    <location>
        <begin position="24"/>
        <end position="171"/>
    </location>
</feature>
<proteinExistence type="predicted"/>
<dbReference type="InterPro" id="IPR004360">
    <property type="entry name" value="Glyas_Fos-R_dOase_dom"/>
</dbReference>
<keyword evidence="1" id="KW-0479">Metal-binding</keyword>
<dbReference type="GO" id="GO:0004493">
    <property type="term" value="F:methylmalonyl-CoA epimerase activity"/>
    <property type="evidence" value="ECO:0007669"/>
    <property type="project" value="TreeGrafter"/>
</dbReference>
<evidence type="ECO:0000256" key="1">
    <source>
        <dbReference type="ARBA" id="ARBA00022723"/>
    </source>
</evidence>